<dbReference type="Gene3D" id="2.60.40.2310">
    <property type="match status" value="1"/>
</dbReference>
<dbReference type="InterPro" id="IPR034197">
    <property type="entry name" value="Peptidases_S8_3"/>
</dbReference>
<proteinExistence type="inferred from homology"/>
<feature type="active site" description="Charge relay system" evidence="8 9">
    <location>
        <position position="196"/>
    </location>
</feature>
<dbReference type="Pfam" id="PF02225">
    <property type="entry name" value="PA"/>
    <property type="match status" value="1"/>
</dbReference>
<dbReference type="GO" id="GO:0004252">
    <property type="term" value="F:serine-type endopeptidase activity"/>
    <property type="evidence" value="ECO:0007669"/>
    <property type="project" value="UniProtKB-UniRule"/>
</dbReference>
<evidence type="ECO:0000259" key="13">
    <source>
        <dbReference type="Pfam" id="PF05922"/>
    </source>
</evidence>
<dbReference type="InterPro" id="IPR023828">
    <property type="entry name" value="Peptidase_S8_Ser-AS"/>
</dbReference>
<evidence type="ECO:0000256" key="2">
    <source>
        <dbReference type="ARBA" id="ARBA00011073"/>
    </source>
</evidence>
<evidence type="ECO:0000256" key="1">
    <source>
        <dbReference type="ARBA" id="ARBA00004613"/>
    </source>
</evidence>
<dbReference type="Gene3D" id="3.50.30.30">
    <property type="match status" value="1"/>
</dbReference>
<feature type="active site" description="Charge relay system" evidence="8 9">
    <location>
        <position position="515"/>
    </location>
</feature>
<feature type="domain" description="Subtilisin-like protease fibronectin type-III" evidence="14">
    <location>
        <begin position="633"/>
        <end position="733"/>
    </location>
</feature>
<feature type="chain" id="PRO_5024297762" evidence="10">
    <location>
        <begin position="29"/>
        <end position="736"/>
    </location>
</feature>
<keyword evidence="3" id="KW-0964">Secreted</keyword>
<dbReference type="FunFam" id="2.60.40.2310:FF:000001">
    <property type="entry name" value="Subtilisin-like protease SBT1.5"/>
    <property type="match status" value="1"/>
</dbReference>
<sequence>MWSKKISSSFLLLFLLHLILFYIVYLGAHPVNNEDSAASHTHMKILSSVKGSYVDAQESMVYSYKKSFDAFAAKLSSNEAKKLERMDEVLSVIPNRYHKLHTTRSWDFIGLPQKARRNLKTESDIIVGLLDTGITPESKSFKGDGLGPPPAKWKGTCGHFANFSGCNNKIIGANYFKLDGNPDPADILSPLDVDGHGTHTSSTLAGNQVPNANLFGLANGTARGAVPSARVAMYKVCWASSGCSDMDILAAYDAAIHDGVDVISVSIGGGGSSYVSDIIAIGAFHAIKKGIITVASAGNDGPNLGSVLNHAPWLVTVAASGIDRDFISKVHLGNGKDVSGVGVSTFSPKKNLYPIVSGVDVAQSSQTKEAEFCFEGALVKKLVKGKIVVCESGLYMPAGTGEKVKKAGGAGLLLLNSDAEGEELIADPHILPAASLGSSKPSASLVFQGSVYGNTAPVMAAFSSRGPSSAGPDVIKPDVTAPGVNILAAWPPKPSPSMLKSDKRSVPFNIISGTSMSCPHVSGLASLLKSEHNNWSPAEIKSALMTTAYTINNKRSPISDVSSNSSQPASPFAFGSGHVDPESAADPGLVYDITTEDYLLYLCSLNYNSSQIALFSNGVNFTCPGTSVVQSGDLNYPSFSVIFDHDRRKTSVTYKRTVKNVGSIPSTYAVQVKEPAGVSVSVEPKTLRFKKMGEKMSYKVRFVALGGATSTNSSFGSLTLVAEKYRVRSPIAVLWI</sequence>
<comment type="similarity">
    <text evidence="2 9">Belongs to the peptidase S8 family.</text>
</comment>
<dbReference type="GO" id="GO:0005576">
    <property type="term" value="C:extracellular region"/>
    <property type="evidence" value="ECO:0007669"/>
    <property type="project" value="UniProtKB-SubCell"/>
</dbReference>
<feature type="domain" description="PA" evidence="12">
    <location>
        <begin position="372"/>
        <end position="438"/>
    </location>
</feature>
<feature type="domain" description="Peptidase S8/S53" evidence="11">
    <location>
        <begin position="123"/>
        <end position="577"/>
    </location>
</feature>
<dbReference type="FunFam" id="3.40.50.200:FF:000006">
    <property type="entry name" value="Subtilisin-like protease SBT1.5"/>
    <property type="match status" value="1"/>
</dbReference>
<dbReference type="PANTHER" id="PTHR10795">
    <property type="entry name" value="PROPROTEIN CONVERTASE SUBTILISIN/KEXIN"/>
    <property type="match status" value="1"/>
</dbReference>
<keyword evidence="5 10" id="KW-0732">Signal</keyword>
<dbReference type="InterPro" id="IPR045051">
    <property type="entry name" value="SBT"/>
</dbReference>
<comment type="subcellular location">
    <subcellularLocation>
        <location evidence="1">Secreted</location>
    </subcellularLocation>
</comment>
<dbReference type="InterPro" id="IPR037045">
    <property type="entry name" value="S8pro/Inhibitor_I9_sf"/>
</dbReference>
<dbReference type="Pfam" id="PF17766">
    <property type="entry name" value="fn3_6"/>
    <property type="match status" value="1"/>
</dbReference>
<accession>A0A5N5HKL8</accession>
<keyword evidence="16" id="KW-1185">Reference proteome</keyword>
<evidence type="ECO:0000256" key="4">
    <source>
        <dbReference type="ARBA" id="ARBA00022670"/>
    </source>
</evidence>
<evidence type="ECO:0000256" key="10">
    <source>
        <dbReference type="SAM" id="SignalP"/>
    </source>
</evidence>
<dbReference type="Pfam" id="PF05922">
    <property type="entry name" value="Inhibitor_I9"/>
    <property type="match status" value="1"/>
</dbReference>
<evidence type="ECO:0000313" key="16">
    <source>
        <dbReference type="Proteomes" id="UP000327157"/>
    </source>
</evidence>
<dbReference type="InterPro" id="IPR041469">
    <property type="entry name" value="Subtilisin-like_FN3"/>
</dbReference>
<dbReference type="PRINTS" id="PR00723">
    <property type="entry name" value="SUBTILISIN"/>
</dbReference>
<keyword evidence="6 9" id="KW-0378">Hydrolase</keyword>
<evidence type="ECO:0000259" key="14">
    <source>
        <dbReference type="Pfam" id="PF17766"/>
    </source>
</evidence>
<evidence type="ECO:0000259" key="11">
    <source>
        <dbReference type="Pfam" id="PF00082"/>
    </source>
</evidence>
<reference evidence="15 16" key="3">
    <citation type="submission" date="2019-11" db="EMBL/GenBank/DDBJ databases">
        <title>A de novo genome assembly of a pear dwarfing rootstock.</title>
        <authorList>
            <person name="Wang F."/>
            <person name="Wang J."/>
            <person name="Li S."/>
            <person name="Zhang Y."/>
            <person name="Fang M."/>
            <person name="Ma L."/>
            <person name="Zhao Y."/>
            <person name="Jiang S."/>
        </authorList>
    </citation>
    <scope>NUCLEOTIDE SEQUENCE [LARGE SCALE GENOMIC DNA]</scope>
    <source>
        <strain evidence="15">S2</strain>
        <tissue evidence="15">Leaf</tissue>
    </source>
</reference>
<evidence type="ECO:0000256" key="9">
    <source>
        <dbReference type="PROSITE-ProRule" id="PRU01240"/>
    </source>
</evidence>
<feature type="domain" description="Inhibitor I9" evidence="13">
    <location>
        <begin position="22"/>
        <end position="101"/>
    </location>
</feature>
<evidence type="ECO:0000256" key="7">
    <source>
        <dbReference type="ARBA" id="ARBA00022825"/>
    </source>
</evidence>
<protein>
    <submittedName>
        <fullName evidence="15">Subtilisin-like protease</fullName>
    </submittedName>
</protein>
<dbReference type="InterPro" id="IPR036852">
    <property type="entry name" value="Peptidase_S8/S53_dom_sf"/>
</dbReference>
<dbReference type="InterPro" id="IPR015500">
    <property type="entry name" value="Peptidase_S8_subtilisin-rel"/>
</dbReference>
<keyword evidence="4 9" id="KW-0645">Protease</keyword>
<dbReference type="SUPFAM" id="SSF52743">
    <property type="entry name" value="Subtilisin-like"/>
    <property type="match status" value="1"/>
</dbReference>
<dbReference type="Gene3D" id="3.30.70.80">
    <property type="entry name" value="Peptidase S8 propeptide/proteinase inhibitor I9"/>
    <property type="match status" value="1"/>
</dbReference>
<dbReference type="CDD" id="cd02120">
    <property type="entry name" value="PA_subtilisin_like"/>
    <property type="match status" value="1"/>
</dbReference>
<organism evidence="15 16">
    <name type="scientific">Pyrus ussuriensis x Pyrus communis</name>
    <dbReference type="NCBI Taxonomy" id="2448454"/>
    <lineage>
        <taxon>Eukaryota</taxon>
        <taxon>Viridiplantae</taxon>
        <taxon>Streptophyta</taxon>
        <taxon>Embryophyta</taxon>
        <taxon>Tracheophyta</taxon>
        <taxon>Spermatophyta</taxon>
        <taxon>Magnoliopsida</taxon>
        <taxon>eudicotyledons</taxon>
        <taxon>Gunneridae</taxon>
        <taxon>Pentapetalae</taxon>
        <taxon>rosids</taxon>
        <taxon>fabids</taxon>
        <taxon>Rosales</taxon>
        <taxon>Rosaceae</taxon>
        <taxon>Amygdaloideae</taxon>
        <taxon>Maleae</taxon>
        <taxon>Pyrus</taxon>
    </lineage>
</organism>
<reference evidence="15 16" key="1">
    <citation type="submission" date="2019-09" db="EMBL/GenBank/DDBJ databases">
        <authorList>
            <person name="Ou C."/>
        </authorList>
    </citation>
    <scope>NUCLEOTIDE SEQUENCE [LARGE SCALE GENOMIC DNA]</scope>
    <source>
        <strain evidence="15">S2</strain>
        <tissue evidence="15">Leaf</tissue>
    </source>
</reference>
<dbReference type="AlphaFoldDB" id="A0A5N5HKL8"/>
<keyword evidence="7 9" id="KW-0720">Serine protease</keyword>
<reference evidence="16" key="2">
    <citation type="submission" date="2019-10" db="EMBL/GenBank/DDBJ databases">
        <title>A de novo genome assembly of a pear dwarfing rootstock.</title>
        <authorList>
            <person name="Wang F."/>
            <person name="Wang J."/>
            <person name="Li S."/>
            <person name="Zhang Y."/>
            <person name="Fang M."/>
            <person name="Ma L."/>
            <person name="Zhao Y."/>
            <person name="Jiang S."/>
        </authorList>
    </citation>
    <scope>NUCLEOTIDE SEQUENCE [LARGE SCALE GENOMIC DNA]</scope>
</reference>
<dbReference type="InterPro" id="IPR003137">
    <property type="entry name" value="PA_domain"/>
</dbReference>
<dbReference type="GO" id="GO:0009609">
    <property type="term" value="P:response to symbiotic bacterium"/>
    <property type="evidence" value="ECO:0007669"/>
    <property type="project" value="UniProtKB-ARBA"/>
</dbReference>
<dbReference type="Pfam" id="PF00082">
    <property type="entry name" value="Peptidase_S8"/>
    <property type="match status" value="1"/>
</dbReference>
<dbReference type="FunFam" id="3.30.70.80:FF:000002">
    <property type="entry name" value="Subtilisin-like protease SBT5.3"/>
    <property type="match status" value="1"/>
</dbReference>
<name>A0A5N5HKL8_9ROSA</name>
<evidence type="ECO:0000256" key="5">
    <source>
        <dbReference type="ARBA" id="ARBA00022729"/>
    </source>
</evidence>
<dbReference type="GO" id="GO:0006508">
    <property type="term" value="P:proteolysis"/>
    <property type="evidence" value="ECO:0007669"/>
    <property type="project" value="UniProtKB-KW"/>
</dbReference>
<gene>
    <name evidence="15" type="ORF">D8674_020300</name>
</gene>
<evidence type="ECO:0000256" key="8">
    <source>
        <dbReference type="PIRSR" id="PIRSR615500-1"/>
    </source>
</evidence>
<evidence type="ECO:0000256" key="6">
    <source>
        <dbReference type="ARBA" id="ARBA00022801"/>
    </source>
</evidence>
<dbReference type="PROSITE" id="PS51892">
    <property type="entry name" value="SUBTILASE"/>
    <property type="match status" value="1"/>
</dbReference>
<evidence type="ECO:0000313" key="15">
    <source>
        <dbReference type="EMBL" id="KAB2626682.1"/>
    </source>
</evidence>
<comment type="caution">
    <text evidence="15">The sequence shown here is derived from an EMBL/GenBank/DDBJ whole genome shotgun (WGS) entry which is preliminary data.</text>
</comment>
<dbReference type="OrthoDB" id="206201at2759"/>
<evidence type="ECO:0000259" key="12">
    <source>
        <dbReference type="Pfam" id="PF02225"/>
    </source>
</evidence>
<dbReference type="InterPro" id="IPR000209">
    <property type="entry name" value="Peptidase_S8/S53_dom"/>
</dbReference>
<feature type="active site" description="Charge relay system" evidence="8 9">
    <location>
        <position position="131"/>
    </location>
</feature>
<dbReference type="Proteomes" id="UP000327157">
    <property type="component" value="Chromosome 2"/>
</dbReference>
<dbReference type="CDD" id="cd04852">
    <property type="entry name" value="Peptidases_S8_3"/>
    <property type="match status" value="1"/>
</dbReference>
<dbReference type="GO" id="GO:0009610">
    <property type="term" value="P:response to symbiotic fungus"/>
    <property type="evidence" value="ECO:0007669"/>
    <property type="project" value="UniProtKB-ARBA"/>
</dbReference>
<dbReference type="Gene3D" id="3.40.50.200">
    <property type="entry name" value="Peptidase S8/S53 domain"/>
    <property type="match status" value="1"/>
</dbReference>
<dbReference type="EMBL" id="SMOL01000157">
    <property type="protein sequence ID" value="KAB2626682.1"/>
    <property type="molecule type" value="Genomic_DNA"/>
</dbReference>
<evidence type="ECO:0000256" key="3">
    <source>
        <dbReference type="ARBA" id="ARBA00022525"/>
    </source>
</evidence>
<dbReference type="PROSITE" id="PS00138">
    <property type="entry name" value="SUBTILASE_SER"/>
    <property type="match status" value="1"/>
</dbReference>
<dbReference type="InterPro" id="IPR010259">
    <property type="entry name" value="S8pro/Inhibitor_I9"/>
</dbReference>
<feature type="signal peptide" evidence="10">
    <location>
        <begin position="1"/>
        <end position="28"/>
    </location>
</feature>